<sequence length="350" mass="38960">MEPPELPPMSDDMDLPLDDTPRTHRSISELMALIHSADAVSDSNLRDAALLEALRTIRKELEIAQHENDQAKNRLVDAHEAFDLAANMLAGGMPTGEDIDVDGLANANHSYDKALARESKQRITPKNYEDSLEEPVPDNPIVMPQTYTSGGGATEETVTAHREAFYQQLLGIPLSQVDDYVPNEKQPNLRSKSQLVESMHIVENWYTGADGMDVGTFRSKHKTWYTRMKPNSSNLGRRTGIHVRALAPPDPSSGKQNYEGGETVLCRYNKDGTKSIVYLDVGKVFDALFEIHAIETDHKGRDVVKARVDERYANIPDGQVKIFIETCPICVSRKSEESKISTWASGRAQD</sequence>
<evidence type="ECO:0000256" key="2">
    <source>
        <dbReference type="SAM" id="MobiDB-lite"/>
    </source>
</evidence>
<accession>A0ABD3PG64</accession>
<keyword evidence="4" id="KW-1185">Reference proteome</keyword>
<evidence type="ECO:0000313" key="3">
    <source>
        <dbReference type="EMBL" id="KAL3786922.1"/>
    </source>
</evidence>
<name>A0ABD3PG64_9STRA</name>
<proteinExistence type="predicted"/>
<gene>
    <name evidence="3" type="ORF">HJC23_013257</name>
</gene>
<dbReference type="Proteomes" id="UP001516023">
    <property type="component" value="Unassembled WGS sequence"/>
</dbReference>
<dbReference type="EMBL" id="JABMIG020000185">
    <property type="protein sequence ID" value="KAL3786922.1"/>
    <property type="molecule type" value="Genomic_DNA"/>
</dbReference>
<evidence type="ECO:0000313" key="4">
    <source>
        <dbReference type="Proteomes" id="UP001516023"/>
    </source>
</evidence>
<keyword evidence="1" id="KW-0175">Coiled coil</keyword>
<protein>
    <recommendedName>
        <fullName evidence="5">Integrase zinc-binding domain-containing protein</fullName>
    </recommendedName>
</protein>
<evidence type="ECO:0008006" key="5">
    <source>
        <dbReference type="Google" id="ProtNLM"/>
    </source>
</evidence>
<dbReference type="AlphaFoldDB" id="A0ABD3PG64"/>
<evidence type="ECO:0000256" key="1">
    <source>
        <dbReference type="SAM" id="Coils"/>
    </source>
</evidence>
<comment type="caution">
    <text evidence="3">The sequence shown here is derived from an EMBL/GenBank/DDBJ whole genome shotgun (WGS) entry which is preliminary data.</text>
</comment>
<reference evidence="3 4" key="1">
    <citation type="journal article" date="2020" name="G3 (Bethesda)">
        <title>Improved Reference Genome for Cyclotella cryptica CCMP332, a Model for Cell Wall Morphogenesis, Salinity Adaptation, and Lipid Production in Diatoms (Bacillariophyta).</title>
        <authorList>
            <person name="Roberts W.R."/>
            <person name="Downey K.M."/>
            <person name="Ruck E.C."/>
            <person name="Traller J.C."/>
            <person name="Alverson A.J."/>
        </authorList>
    </citation>
    <scope>NUCLEOTIDE SEQUENCE [LARGE SCALE GENOMIC DNA]</scope>
    <source>
        <strain evidence="3 4">CCMP332</strain>
    </source>
</reference>
<feature type="region of interest" description="Disordered" evidence="2">
    <location>
        <begin position="117"/>
        <end position="140"/>
    </location>
</feature>
<organism evidence="3 4">
    <name type="scientific">Cyclotella cryptica</name>
    <dbReference type="NCBI Taxonomy" id="29204"/>
    <lineage>
        <taxon>Eukaryota</taxon>
        <taxon>Sar</taxon>
        <taxon>Stramenopiles</taxon>
        <taxon>Ochrophyta</taxon>
        <taxon>Bacillariophyta</taxon>
        <taxon>Coscinodiscophyceae</taxon>
        <taxon>Thalassiosirophycidae</taxon>
        <taxon>Stephanodiscales</taxon>
        <taxon>Stephanodiscaceae</taxon>
        <taxon>Cyclotella</taxon>
    </lineage>
</organism>
<feature type="region of interest" description="Disordered" evidence="2">
    <location>
        <begin position="1"/>
        <end position="21"/>
    </location>
</feature>
<feature type="coiled-coil region" evidence="1">
    <location>
        <begin position="54"/>
        <end position="81"/>
    </location>
</feature>